<evidence type="ECO:0000313" key="2">
    <source>
        <dbReference type="EMBL" id="CCI10493.1"/>
    </source>
</evidence>
<dbReference type="SUPFAM" id="SSF53927">
    <property type="entry name" value="Cytidine deaminase-like"/>
    <property type="match status" value="1"/>
</dbReference>
<protein>
    <recommendedName>
        <fullName evidence="1">CMP/dCMP-type deaminase domain-containing protein</fullName>
    </recommendedName>
</protein>
<dbReference type="InParanoid" id="A0A024FTP4"/>
<dbReference type="InterPro" id="IPR016193">
    <property type="entry name" value="Cytidine_deaminase-like"/>
</dbReference>
<organism evidence="2 3">
    <name type="scientific">Albugo candida</name>
    <dbReference type="NCBI Taxonomy" id="65357"/>
    <lineage>
        <taxon>Eukaryota</taxon>
        <taxon>Sar</taxon>
        <taxon>Stramenopiles</taxon>
        <taxon>Oomycota</taxon>
        <taxon>Peronosporomycetes</taxon>
        <taxon>Albuginales</taxon>
        <taxon>Albuginaceae</taxon>
        <taxon>Albugo</taxon>
    </lineage>
</organism>
<evidence type="ECO:0000259" key="1">
    <source>
        <dbReference type="PROSITE" id="PS51747"/>
    </source>
</evidence>
<dbReference type="PANTHER" id="PTHR11079">
    <property type="entry name" value="CYTOSINE DEAMINASE FAMILY MEMBER"/>
    <property type="match status" value="1"/>
</dbReference>
<name>A0A024FTP4_9STRA</name>
<dbReference type="STRING" id="65357.A0A024FTP4"/>
<dbReference type="OrthoDB" id="252265at2759"/>
<dbReference type="InterPro" id="IPR002125">
    <property type="entry name" value="CMP_dCMP_dom"/>
</dbReference>
<dbReference type="Gene3D" id="3.40.140.10">
    <property type="entry name" value="Cytidine Deaminase, domain 2"/>
    <property type="match status" value="1"/>
</dbReference>
<comment type="caution">
    <text evidence="2">The sequence shown here is derived from an EMBL/GenBank/DDBJ whole genome shotgun (WGS) entry which is preliminary data.</text>
</comment>
<sequence length="151" mass="16557">MPSDAQNTLDERFMSLAISEANKSIPSPNAYCVGCVIVRNNSLVSTGYSRELSGNTHAEQVALIKLDFIATDATLYTTMEPCSERLSRNTPCVDNCIRAHVKRVVIGVKEPTNFVRCRGVEKLTAAGIAVDILHGFEEACLLPNRHIDLHV</sequence>
<dbReference type="Pfam" id="PF18785">
    <property type="entry name" value="Inv-AAD"/>
    <property type="match status" value="1"/>
</dbReference>
<keyword evidence="3" id="KW-1185">Reference proteome</keyword>
<dbReference type="PANTHER" id="PTHR11079:SF162">
    <property type="entry name" value="RIBOFLAVIN BIOSYNTHESIS PROTEIN PYRD, CHLOROPLASTIC"/>
    <property type="match status" value="1"/>
</dbReference>
<feature type="domain" description="CMP/dCMP-type deaminase" evidence="1">
    <location>
        <begin position="8"/>
        <end position="131"/>
    </location>
</feature>
<dbReference type="GO" id="GO:0008835">
    <property type="term" value="F:diaminohydroxyphosphoribosylaminopyrimidine deaminase activity"/>
    <property type="evidence" value="ECO:0007669"/>
    <property type="project" value="TreeGrafter"/>
</dbReference>
<accession>A0A024FTP4</accession>
<dbReference type="AlphaFoldDB" id="A0A024FTP4"/>
<proteinExistence type="predicted"/>
<dbReference type="Proteomes" id="UP000053237">
    <property type="component" value="Unassembled WGS sequence"/>
</dbReference>
<dbReference type="EMBL" id="CAIX01000265">
    <property type="protein sequence ID" value="CCI10493.1"/>
    <property type="molecule type" value="Genomic_DNA"/>
</dbReference>
<evidence type="ECO:0000313" key="3">
    <source>
        <dbReference type="Proteomes" id="UP000053237"/>
    </source>
</evidence>
<gene>
    <name evidence="2" type="ORF">BN9_102360</name>
</gene>
<reference evidence="2 3" key="1">
    <citation type="submission" date="2012-05" db="EMBL/GenBank/DDBJ databases">
        <title>Recombination and specialization in a pathogen metapopulation.</title>
        <authorList>
            <person name="Gardiner A."/>
            <person name="Kemen E."/>
            <person name="Schultz-Larsen T."/>
            <person name="MacLean D."/>
            <person name="Van Oosterhout C."/>
            <person name="Jones J.D.G."/>
        </authorList>
    </citation>
    <scope>NUCLEOTIDE SEQUENCE [LARGE SCALE GENOMIC DNA]</scope>
    <source>
        <strain evidence="2 3">Ac Nc2</strain>
    </source>
</reference>
<dbReference type="PROSITE" id="PS51747">
    <property type="entry name" value="CYT_DCMP_DEAMINASES_2"/>
    <property type="match status" value="1"/>
</dbReference>